<name>A0A1Y9THE7_9BACI</name>
<sequence length="357" mass="40957">MRSRLLNAFALFFQMRQRGESMKKAIWLATLGILLSMILVACGEKTQEDIMTDLDTKLTEMTGYKAKSTMTLETGKEQQTYEVDVWHQVKSNYRVALQNENKDQSQIILRNDDGVFVLTPALNKSFRFQSDWPTNSSQVYLYESLVQDILMDPERSFQADEDYYIFQTNTNYQNKNLTTQEIKLNKKDLSPAQVKIMNADLEVLVQLDFTDFEWNASFNEGDFDMERNMTGAQMTEQPAMAEPLEAMTVYYPMYTPDGTQFESSRNIETENGERVVLQYMGEQPFTLIQEQSQVVPASTPMNMSHGEPVDLGFTIGVMTNESLMWSYNGVDFFLASENLSTEEMMSIASSVYGTEEK</sequence>
<evidence type="ECO:0000313" key="2">
    <source>
        <dbReference type="Proteomes" id="UP000193006"/>
    </source>
</evidence>
<dbReference type="InterPro" id="IPR052944">
    <property type="entry name" value="Sporulation_related"/>
</dbReference>
<dbReference type="STRING" id="199441.BkAM31D_01300"/>
<evidence type="ECO:0000313" key="1">
    <source>
        <dbReference type="EMBL" id="ARK28609.1"/>
    </source>
</evidence>
<reference evidence="1 2" key="1">
    <citation type="submission" date="2017-04" db="EMBL/GenBank/DDBJ databases">
        <title>Bacillus krulwichiae AM31D Genome sequencing and assembly.</title>
        <authorList>
            <person name="Krulwich T.A."/>
            <person name="Anastor L."/>
            <person name="Ehrlich R."/>
            <person name="Ehrlich G.D."/>
            <person name="Janto B."/>
        </authorList>
    </citation>
    <scope>NUCLEOTIDE SEQUENCE [LARGE SCALE GENOMIC DNA]</scope>
    <source>
        <strain evidence="1 2">AM31D</strain>
    </source>
</reference>
<proteinExistence type="predicted"/>
<protein>
    <submittedName>
        <fullName evidence="1">Sporulation protein YdcC</fullName>
    </submittedName>
</protein>
<gene>
    <name evidence="1" type="primary">ydcC</name>
    <name evidence="1" type="ORF">BkAM31D_01300</name>
</gene>
<organism evidence="1 2">
    <name type="scientific">Halalkalibacter krulwichiae</name>
    <dbReference type="NCBI Taxonomy" id="199441"/>
    <lineage>
        <taxon>Bacteria</taxon>
        <taxon>Bacillati</taxon>
        <taxon>Bacillota</taxon>
        <taxon>Bacilli</taxon>
        <taxon>Bacillales</taxon>
        <taxon>Bacillaceae</taxon>
        <taxon>Halalkalibacter</taxon>
    </lineage>
</organism>
<dbReference type="EMBL" id="CP020814">
    <property type="protein sequence ID" value="ARK28609.1"/>
    <property type="molecule type" value="Genomic_DNA"/>
</dbReference>
<dbReference type="PANTHER" id="PTHR37507:SF2">
    <property type="entry name" value="SPORULATION PROTEIN YDCC"/>
    <property type="match status" value="1"/>
</dbReference>
<dbReference type="PANTHER" id="PTHR37507">
    <property type="entry name" value="SPORULATION PROTEIN YDCC"/>
    <property type="match status" value="1"/>
</dbReference>
<dbReference type="AlphaFoldDB" id="A0A1Y9THE7"/>
<dbReference type="InterPro" id="IPR029046">
    <property type="entry name" value="LolA/LolB/LppX"/>
</dbReference>
<dbReference type="Gene3D" id="2.50.20.10">
    <property type="entry name" value="Lipoprotein localisation LolA/LolB/LppX"/>
    <property type="match status" value="1"/>
</dbReference>
<dbReference type="Proteomes" id="UP000193006">
    <property type="component" value="Chromosome"/>
</dbReference>
<dbReference type="SUPFAM" id="SSF89392">
    <property type="entry name" value="Prokaryotic lipoproteins and lipoprotein localization factors"/>
    <property type="match status" value="1"/>
</dbReference>
<dbReference type="KEGG" id="bkw:BkAM31D_01300"/>
<keyword evidence="2" id="KW-1185">Reference proteome</keyword>
<accession>A0A1Y9THE7</accession>